<proteinExistence type="predicted"/>
<protein>
    <submittedName>
        <fullName evidence="1">Uncharacterized protein</fullName>
    </submittedName>
</protein>
<gene>
    <name evidence="1" type="ORF">HanXRQr2_Chr09g0406841</name>
</gene>
<dbReference type="Proteomes" id="UP000215914">
    <property type="component" value="Unassembled WGS sequence"/>
</dbReference>
<keyword evidence="2" id="KW-1185">Reference proteome</keyword>
<reference evidence="1" key="2">
    <citation type="submission" date="2020-06" db="EMBL/GenBank/DDBJ databases">
        <title>Helianthus annuus Genome sequencing and assembly Release 2.</title>
        <authorList>
            <person name="Gouzy J."/>
            <person name="Langlade N."/>
            <person name="Munos S."/>
        </authorList>
    </citation>
    <scope>NUCLEOTIDE SEQUENCE</scope>
    <source>
        <tissue evidence="1">Leaves</tissue>
    </source>
</reference>
<sequence>MAAVVGSNDSGLHGRWWWRVEAVAMAMVVGGGDGSGGLRAIKDINVCVFLWAYSCWAGVLELTVADWPAYISGGLLGQEGVSIIPFTLHISFLSFFSDLPRTSRDLQVLDFEIISLMILLCSGTLV</sequence>
<dbReference type="EMBL" id="MNCJ02000324">
    <property type="protein sequence ID" value="KAF5792513.1"/>
    <property type="molecule type" value="Genomic_DNA"/>
</dbReference>
<comment type="caution">
    <text evidence="1">The sequence shown here is derived from an EMBL/GenBank/DDBJ whole genome shotgun (WGS) entry which is preliminary data.</text>
</comment>
<evidence type="ECO:0000313" key="2">
    <source>
        <dbReference type="Proteomes" id="UP000215914"/>
    </source>
</evidence>
<accession>A0A9K3I8Q6</accession>
<organism evidence="1 2">
    <name type="scientific">Helianthus annuus</name>
    <name type="common">Common sunflower</name>
    <dbReference type="NCBI Taxonomy" id="4232"/>
    <lineage>
        <taxon>Eukaryota</taxon>
        <taxon>Viridiplantae</taxon>
        <taxon>Streptophyta</taxon>
        <taxon>Embryophyta</taxon>
        <taxon>Tracheophyta</taxon>
        <taxon>Spermatophyta</taxon>
        <taxon>Magnoliopsida</taxon>
        <taxon>eudicotyledons</taxon>
        <taxon>Gunneridae</taxon>
        <taxon>Pentapetalae</taxon>
        <taxon>asterids</taxon>
        <taxon>campanulids</taxon>
        <taxon>Asterales</taxon>
        <taxon>Asteraceae</taxon>
        <taxon>Asteroideae</taxon>
        <taxon>Heliantheae alliance</taxon>
        <taxon>Heliantheae</taxon>
        <taxon>Helianthus</taxon>
    </lineage>
</organism>
<dbReference type="AlphaFoldDB" id="A0A9K3I8Q6"/>
<evidence type="ECO:0000313" key="1">
    <source>
        <dbReference type="EMBL" id="KAF5792513.1"/>
    </source>
</evidence>
<reference evidence="1" key="1">
    <citation type="journal article" date="2017" name="Nature">
        <title>The sunflower genome provides insights into oil metabolism, flowering and Asterid evolution.</title>
        <authorList>
            <person name="Badouin H."/>
            <person name="Gouzy J."/>
            <person name="Grassa C.J."/>
            <person name="Murat F."/>
            <person name="Staton S.E."/>
            <person name="Cottret L."/>
            <person name="Lelandais-Briere C."/>
            <person name="Owens G.L."/>
            <person name="Carrere S."/>
            <person name="Mayjonade B."/>
            <person name="Legrand L."/>
            <person name="Gill N."/>
            <person name="Kane N.C."/>
            <person name="Bowers J.E."/>
            <person name="Hubner S."/>
            <person name="Bellec A."/>
            <person name="Berard A."/>
            <person name="Berges H."/>
            <person name="Blanchet N."/>
            <person name="Boniface M.C."/>
            <person name="Brunel D."/>
            <person name="Catrice O."/>
            <person name="Chaidir N."/>
            <person name="Claudel C."/>
            <person name="Donnadieu C."/>
            <person name="Faraut T."/>
            <person name="Fievet G."/>
            <person name="Helmstetter N."/>
            <person name="King M."/>
            <person name="Knapp S.J."/>
            <person name="Lai Z."/>
            <person name="Le Paslier M.C."/>
            <person name="Lippi Y."/>
            <person name="Lorenzon L."/>
            <person name="Mandel J.R."/>
            <person name="Marage G."/>
            <person name="Marchand G."/>
            <person name="Marquand E."/>
            <person name="Bret-Mestries E."/>
            <person name="Morien E."/>
            <person name="Nambeesan S."/>
            <person name="Nguyen T."/>
            <person name="Pegot-Espagnet P."/>
            <person name="Pouilly N."/>
            <person name="Raftis F."/>
            <person name="Sallet E."/>
            <person name="Schiex T."/>
            <person name="Thomas J."/>
            <person name="Vandecasteele C."/>
            <person name="Vares D."/>
            <person name="Vear F."/>
            <person name="Vautrin S."/>
            <person name="Crespi M."/>
            <person name="Mangin B."/>
            <person name="Burke J.M."/>
            <person name="Salse J."/>
            <person name="Munos S."/>
            <person name="Vincourt P."/>
            <person name="Rieseberg L.H."/>
            <person name="Langlade N.B."/>
        </authorList>
    </citation>
    <scope>NUCLEOTIDE SEQUENCE</scope>
    <source>
        <tissue evidence="1">Leaves</tissue>
    </source>
</reference>
<name>A0A9K3I8Q6_HELAN</name>
<dbReference type="Gramene" id="mRNA:HanXRQr2_Chr09g0406841">
    <property type="protein sequence ID" value="mRNA:HanXRQr2_Chr09g0406841"/>
    <property type="gene ID" value="HanXRQr2_Chr09g0406841"/>
</dbReference>